<dbReference type="InterPro" id="IPR050482">
    <property type="entry name" value="Sensor_HK_TwoCompSys"/>
</dbReference>
<keyword evidence="9" id="KW-1133">Transmembrane helix</keyword>
<feature type="transmembrane region" description="Helical" evidence="9">
    <location>
        <begin position="140"/>
        <end position="162"/>
    </location>
</feature>
<feature type="transmembrane region" description="Helical" evidence="9">
    <location>
        <begin position="265"/>
        <end position="289"/>
    </location>
</feature>
<evidence type="ECO:0000313" key="11">
    <source>
        <dbReference type="EMBL" id="GAA4481351.1"/>
    </source>
</evidence>
<dbReference type="SMART" id="SM00387">
    <property type="entry name" value="HATPase_c"/>
    <property type="match status" value="1"/>
</dbReference>
<feature type="transmembrane region" description="Helical" evidence="9">
    <location>
        <begin position="225"/>
        <end position="244"/>
    </location>
</feature>
<name>A0ABP8P6W0_9NOCA</name>
<evidence type="ECO:0000256" key="7">
    <source>
        <dbReference type="ARBA" id="ARBA00022840"/>
    </source>
</evidence>
<comment type="caution">
    <text evidence="11">The sequence shown here is derived from an EMBL/GenBank/DDBJ whole genome shotgun (WGS) entry which is preliminary data.</text>
</comment>
<evidence type="ECO:0000313" key="12">
    <source>
        <dbReference type="Proteomes" id="UP001501183"/>
    </source>
</evidence>
<sequence>MSERLEGSVGGGAPVPAAALAVTAWVLAVLSVVAFLAADPTLDADQMFFLVDLVGAAVYGTVGGVVLARRVHPVPIILGLTAIGVGLAAFSYAYTQLAAVRPGLPGVAAIEPLQNTAWIPGTLALFLVVPWLIRDQRLDAVGRVGLVAGIATTAWFFVARTWTDVDTLALVVPVVTVGLIAAGDVARRSLRGPVSERIGLGWLAVGTALMALSFVPLALPAAWPWLWMITPLIHLAVQAFYPAAMLVSVLRQRMWGLDLAVSRAVLAGTLTVGLTVLYVVVATALARLLPTSDSVLAQAVAAGAVAVAVQPVRLWLQRRVHDLVYGAGADPARAVRDLGSRFATATAPDALPAELAAGVAVALRLESVTVWRAGGPEPVVRHGNPTGEPTEVELVHRGAAVGMLAATAPAGESLDARARKSLQELASVVATGLVLEQAARDLEAARDRLSTVRLEERRVIRRELHDGLGPSLAGIRLGLQGVRNLVAVDPESAVRLLDSLQQQLDHQVDGVRSLSRTLFPPILDELGLAAALHDLAAQHARAGFTLEVDARVPATVDPAVSAAAYGIAVEAISNARRHSGVDRCRVEMACEVTGADDPTLTVVVHDTGRGFGPGHTGGVGTRSMRERAGLIGGTLVIDSPPPGGTRVTARLPLAAS</sequence>
<keyword evidence="5" id="KW-0547">Nucleotide-binding</keyword>
<comment type="catalytic activity">
    <reaction evidence="1">
        <text>ATP + protein L-histidine = ADP + protein N-phospho-L-histidine.</text>
        <dbReference type="EC" id="2.7.13.3"/>
    </reaction>
</comment>
<evidence type="ECO:0000256" key="8">
    <source>
        <dbReference type="ARBA" id="ARBA00023012"/>
    </source>
</evidence>
<dbReference type="EMBL" id="BAABFB010000048">
    <property type="protein sequence ID" value="GAA4481351.1"/>
    <property type="molecule type" value="Genomic_DNA"/>
</dbReference>
<dbReference type="SUPFAM" id="SSF55874">
    <property type="entry name" value="ATPase domain of HSP90 chaperone/DNA topoisomerase II/histidine kinase"/>
    <property type="match status" value="1"/>
</dbReference>
<evidence type="ECO:0000256" key="5">
    <source>
        <dbReference type="ARBA" id="ARBA00022741"/>
    </source>
</evidence>
<evidence type="ECO:0000256" key="9">
    <source>
        <dbReference type="SAM" id="Phobius"/>
    </source>
</evidence>
<evidence type="ECO:0000259" key="10">
    <source>
        <dbReference type="SMART" id="SM00387"/>
    </source>
</evidence>
<keyword evidence="9" id="KW-0812">Transmembrane</keyword>
<evidence type="ECO:0000256" key="6">
    <source>
        <dbReference type="ARBA" id="ARBA00022777"/>
    </source>
</evidence>
<dbReference type="PANTHER" id="PTHR24421:SF10">
    <property type="entry name" value="NITRATE_NITRITE SENSOR PROTEIN NARQ"/>
    <property type="match status" value="1"/>
</dbReference>
<dbReference type="InterPro" id="IPR011712">
    <property type="entry name" value="Sig_transdc_His_kin_sub3_dim/P"/>
</dbReference>
<dbReference type="InterPro" id="IPR003594">
    <property type="entry name" value="HATPase_dom"/>
</dbReference>
<dbReference type="Gene3D" id="3.30.565.10">
    <property type="entry name" value="Histidine kinase-like ATPase, C-terminal domain"/>
    <property type="match status" value="1"/>
</dbReference>
<keyword evidence="12" id="KW-1185">Reference proteome</keyword>
<keyword evidence="9" id="KW-0472">Membrane</keyword>
<dbReference type="PANTHER" id="PTHR24421">
    <property type="entry name" value="NITRATE/NITRITE SENSOR PROTEIN NARX-RELATED"/>
    <property type="match status" value="1"/>
</dbReference>
<keyword evidence="4" id="KW-0808">Transferase</keyword>
<evidence type="ECO:0000256" key="2">
    <source>
        <dbReference type="ARBA" id="ARBA00012438"/>
    </source>
</evidence>
<dbReference type="Proteomes" id="UP001501183">
    <property type="component" value="Unassembled WGS sequence"/>
</dbReference>
<feature type="domain" description="Histidine kinase/HSP90-like ATPase" evidence="10">
    <location>
        <begin position="559"/>
        <end position="655"/>
    </location>
</feature>
<organism evidence="11 12">
    <name type="scientific">Rhodococcus olei</name>
    <dbReference type="NCBI Taxonomy" id="2161675"/>
    <lineage>
        <taxon>Bacteria</taxon>
        <taxon>Bacillati</taxon>
        <taxon>Actinomycetota</taxon>
        <taxon>Actinomycetes</taxon>
        <taxon>Mycobacteriales</taxon>
        <taxon>Nocardiaceae</taxon>
        <taxon>Rhodococcus</taxon>
    </lineage>
</organism>
<dbReference type="Gene3D" id="1.20.5.1930">
    <property type="match status" value="1"/>
</dbReference>
<evidence type="ECO:0000256" key="3">
    <source>
        <dbReference type="ARBA" id="ARBA00022553"/>
    </source>
</evidence>
<dbReference type="RefSeq" id="WP_345346118.1">
    <property type="nucleotide sequence ID" value="NZ_BAABFB010000048.1"/>
</dbReference>
<protein>
    <recommendedName>
        <fullName evidence="2">histidine kinase</fullName>
        <ecNumber evidence="2">2.7.13.3</ecNumber>
    </recommendedName>
</protein>
<feature type="transmembrane region" description="Helical" evidence="9">
    <location>
        <begin position="115"/>
        <end position="133"/>
    </location>
</feature>
<feature type="transmembrane region" description="Helical" evidence="9">
    <location>
        <begin position="48"/>
        <end position="67"/>
    </location>
</feature>
<feature type="transmembrane region" description="Helical" evidence="9">
    <location>
        <begin position="168"/>
        <end position="186"/>
    </location>
</feature>
<dbReference type="InterPro" id="IPR036890">
    <property type="entry name" value="HATPase_C_sf"/>
</dbReference>
<gene>
    <name evidence="11" type="ORF">GCM10023094_29370</name>
</gene>
<feature type="transmembrane region" description="Helical" evidence="9">
    <location>
        <begin position="198"/>
        <end position="219"/>
    </location>
</feature>
<feature type="transmembrane region" description="Helical" evidence="9">
    <location>
        <begin position="12"/>
        <end position="36"/>
    </location>
</feature>
<accession>A0ABP8P6W0</accession>
<keyword evidence="8" id="KW-0902">Two-component regulatory system</keyword>
<keyword evidence="7" id="KW-0067">ATP-binding</keyword>
<dbReference type="Pfam" id="PF07730">
    <property type="entry name" value="HisKA_3"/>
    <property type="match status" value="1"/>
</dbReference>
<dbReference type="Pfam" id="PF02518">
    <property type="entry name" value="HATPase_c"/>
    <property type="match status" value="1"/>
</dbReference>
<evidence type="ECO:0000256" key="4">
    <source>
        <dbReference type="ARBA" id="ARBA00022679"/>
    </source>
</evidence>
<keyword evidence="3" id="KW-0597">Phosphoprotein</keyword>
<proteinExistence type="predicted"/>
<keyword evidence="6" id="KW-0418">Kinase</keyword>
<dbReference type="EC" id="2.7.13.3" evidence="2"/>
<reference evidence="12" key="1">
    <citation type="journal article" date="2019" name="Int. J. Syst. Evol. Microbiol.">
        <title>The Global Catalogue of Microorganisms (GCM) 10K type strain sequencing project: providing services to taxonomists for standard genome sequencing and annotation.</title>
        <authorList>
            <consortium name="The Broad Institute Genomics Platform"/>
            <consortium name="The Broad Institute Genome Sequencing Center for Infectious Disease"/>
            <person name="Wu L."/>
            <person name="Ma J."/>
        </authorList>
    </citation>
    <scope>NUCLEOTIDE SEQUENCE [LARGE SCALE GENOMIC DNA]</scope>
    <source>
        <strain evidence="12">JCM 32206</strain>
    </source>
</reference>
<feature type="transmembrane region" description="Helical" evidence="9">
    <location>
        <begin position="74"/>
        <end position="95"/>
    </location>
</feature>
<evidence type="ECO:0000256" key="1">
    <source>
        <dbReference type="ARBA" id="ARBA00000085"/>
    </source>
</evidence>
<dbReference type="CDD" id="cd16917">
    <property type="entry name" value="HATPase_UhpB-NarQ-NarX-like"/>
    <property type="match status" value="1"/>
</dbReference>